<dbReference type="AlphaFoldDB" id="A0A350S0A9"/>
<sequence>MSFKDTFRLRIDRLAGQVGPLLEESWREARQRLDDLNQALASQAVPGERRARVSELALKRKGQQAGQKSAEIRPFPEQGKTVQRSDFDQ</sequence>
<organism evidence="1 2">
    <name type="scientific">Marinobacter nauticus</name>
    <name type="common">Marinobacter hydrocarbonoclasticus</name>
    <name type="synonym">Marinobacter aquaeolei</name>
    <dbReference type="NCBI Taxonomy" id="2743"/>
    <lineage>
        <taxon>Bacteria</taxon>
        <taxon>Pseudomonadati</taxon>
        <taxon>Pseudomonadota</taxon>
        <taxon>Gammaproteobacteria</taxon>
        <taxon>Pseudomonadales</taxon>
        <taxon>Marinobacteraceae</taxon>
        <taxon>Marinobacter</taxon>
    </lineage>
</organism>
<evidence type="ECO:0000313" key="2">
    <source>
        <dbReference type="Proteomes" id="UP000469950"/>
    </source>
</evidence>
<dbReference type="RefSeq" id="WP_121206871.1">
    <property type="nucleotide sequence ID" value="NZ_CAXEXJ010000052.1"/>
</dbReference>
<name>A0A350S0A9_MARNT</name>
<gene>
    <name evidence="1" type="ORF">F6453_1538</name>
</gene>
<dbReference type="EMBL" id="WBMP01000005">
    <property type="protein sequence ID" value="KAE8546292.1"/>
    <property type="molecule type" value="Genomic_DNA"/>
</dbReference>
<accession>A0A350S0A9</accession>
<protein>
    <submittedName>
        <fullName evidence="1">Uncharacterized protein</fullName>
    </submittedName>
</protein>
<evidence type="ECO:0000313" key="1">
    <source>
        <dbReference type="EMBL" id="KAE8546292.1"/>
    </source>
</evidence>
<reference evidence="1 2" key="1">
    <citation type="submission" date="2019-10" db="EMBL/GenBank/DDBJ databases">
        <title>Draft genome sequence of Marinobacter hydrocarbonoclasticus NCT7M from the microbiome of the marine copepod.</title>
        <authorList>
            <person name="Nuttall R."/>
            <person name="Sharma G."/>
            <person name="Moisander P."/>
        </authorList>
    </citation>
    <scope>NUCLEOTIDE SEQUENCE [LARGE SCALE GENOMIC DNA]</scope>
    <source>
        <strain evidence="1 2">NCT7M</strain>
    </source>
</reference>
<dbReference type="Proteomes" id="UP000469950">
    <property type="component" value="Unassembled WGS sequence"/>
</dbReference>
<proteinExistence type="predicted"/>
<comment type="caution">
    <text evidence="1">The sequence shown here is derived from an EMBL/GenBank/DDBJ whole genome shotgun (WGS) entry which is preliminary data.</text>
</comment>